<evidence type="ECO:0000313" key="3">
    <source>
        <dbReference type="Proteomes" id="UP000594260"/>
    </source>
</evidence>
<dbReference type="Proteomes" id="UP000594260">
    <property type="component" value="Unplaced"/>
</dbReference>
<accession>A0A7M7JA66</accession>
<dbReference type="RefSeq" id="XP_022648985.1">
    <property type="nucleotide sequence ID" value="XM_022793250.1"/>
</dbReference>
<dbReference type="GeneID" id="111245214"/>
<organism evidence="2 3">
    <name type="scientific">Varroa destructor</name>
    <name type="common">Honeybee mite</name>
    <dbReference type="NCBI Taxonomy" id="109461"/>
    <lineage>
        <taxon>Eukaryota</taxon>
        <taxon>Metazoa</taxon>
        <taxon>Ecdysozoa</taxon>
        <taxon>Arthropoda</taxon>
        <taxon>Chelicerata</taxon>
        <taxon>Arachnida</taxon>
        <taxon>Acari</taxon>
        <taxon>Parasitiformes</taxon>
        <taxon>Mesostigmata</taxon>
        <taxon>Gamasina</taxon>
        <taxon>Dermanyssoidea</taxon>
        <taxon>Varroidae</taxon>
        <taxon>Varroa</taxon>
    </lineage>
</organism>
<dbReference type="KEGG" id="vde:111245214"/>
<reference evidence="2" key="1">
    <citation type="submission" date="2021-01" db="UniProtKB">
        <authorList>
            <consortium name="EnsemblMetazoa"/>
        </authorList>
    </citation>
    <scope>IDENTIFICATION</scope>
</reference>
<evidence type="ECO:0000313" key="2">
    <source>
        <dbReference type="EnsemblMetazoa" id="XP_022648986"/>
    </source>
</evidence>
<dbReference type="EnsemblMetazoa" id="XM_022793250">
    <property type="protein sequence ID" value="XP_022648985"/>
    <property type="gene ID" value="LOC111245214"/>
</dbReference>
<dbReference type="InParanoid" id="A0A7M7JA66"/>
<dbReference type="AlphaFoldDB" id="A0A7M7JA66"/>
<keyword evidence="1" id="KW-0472">Membrane</keyword>
<feature type="transmembrane region" description="Helical" evidence="1">
    <location>
        <begin position="143"/>
        <end position="171"/>
    </location>
</feature>
<keyword evidence="1" id="KW-1133">Transmembrane helix</keyword>
<keyword evidence="1" id="KW-0812">Transmembrane</keyword>
<sequence>MPSYYLNSKATMVIASFIFLLVMPCYPMVQMAFIESSSAYRFSERDPKRVFNAYLKVHHNSNGSLCIPYRTVCYLIEHLKKTKVPSMFQHEENPSYLNKCDIFSEWLTCPATPRKPLDKVKVVRLACSRIKRTSLGRECQGCIVVFGSGVVGICTNWTLLLITTFLVTVVLPMKIA</sequence>
<name>A0A7M7JA66_VARDE</name>
<dbReference type="EnsemblMetazoa" id="XM_022793251">
    <property type="protein sequence ID" value="XP_022648986"/>
    <property type="gene ID" value="LOC111245214"/>
</dbReference>
<dbReference type="RefSeq" id="XP_022648986.1">
    <property type="nucleotide sequence ID" value="XM_022793251.1"/>
</dbReference>
<keyword evidence="3" id="KW-1185">Reference proteome</keyword>
<evidence type="ECO:0000256" key="1">
    <source>
        <dbReference type="SAM" id="Phobius"/>
    </source>
</evidence>
<proteinExistence type="predicted"/>
<protein>
    <submittedName>
        <fullName evidence="2">Uncharacterized protein</fullName>
    </submittedName>
</protein>